<evidence type="ECO:0000313" key="2">
    <source>
        <dbReference type="Proteomes" id="UP001163603"/>
    </source>
</evidence>
<dbReference type="Proteomes" id="UP001163603">
    <property type="component" value="Chromosome 3"/>
</dbReference>
<keyword evidence="2" id="KW-1185">Reference proteome</keyword>
<organism evidence="1 2">
    <name type="scientific">Pistacia integerrima</name>
    <dbReference type="NCBI Taxonomy" id="434235"/>
    <lineage>
        <taxon>Eukaryota</taxon>
        <taxon>Viridiplantae</taxon>
        <taxon>Streptophyta</taxon>
        <taxon>Embryophyta</taxon>
        <taxon>Tracheophyta</taxon>
        <taxon>Spermatophyta</taxon>
        <taxon>Magnoliopsida</taxon>
        <taxon>eudicotyledons</taxon>
        <taxon>Gunneridae</taxon>
        <taxon>Pentapetalae</taxon>
        <taxon>rosids</taxon>
        <taxon>malvids</taxon>
        <taxon>Sapindales</taxon>
        <taxon>Anacardiaceae</taxon>
        <taxon>Pistacia</taxon>
    </lineage>
</organism>
<evidence type="ECO:0000313" key="1">
    <source>
        <dbReference type="EMBL" id="KAJ0045044.1"/>
    </source>
</evidence>
<dbReference type="EMBL" id="CM047738">
    <property type="protein sequence ID" value="KAJ0045044.1"/>
    <property type="molecule type" value="Genomic_DNA"/>
</dbReference>
<proteinExistence type="predicted"/>
<name>A0ACC0Z274_9ROSI</name>
<accession>A0ACC0Z274</accession>
<comment type="caution">
    <text evidence="1">The sequence shown here is derived from an EMBL/GenBank/DDBJ whole genome shotgun (WGS) entry which is preliminary data.</text>
</comment>
<gene>
    <name evidence="1" type="ORF">Pint_04863</name>
</gene>
<sequence>MSWIRYAVQHNVCEQVVYLKKRQRGSFVAAQYLKNCEGYVKVKDTIANFTIVEPALKKLFILFRTSYEHLLVIHATAKLVVTSLSSVVEAYINFGSCFKHHGGQNSDCPGYAFQLLRKKPDVP</sequence>
<protein>
    <submittedName>
        <fullName evidence="1">Uncharacterized protein</fullName>
    </submittedName>
</protein>
<reference evidence="2" key="1">
    <citation type="journal article" date="2023" name="G3 (Bethesda)">
        <title>Genome assembly and association tests identify interacting loci associated with vigor, precocity, and sex in interspecific pistachio rootstocks.</title>
        <authorList>
            <person name="Palmer W."/>
            <person name="Jacygrad E."/>
            <person name="Sagayaradj S."/>
            <person name="Cavanaugh K."/>
            <person name="Han R."/>
            <person name="Bertier L."/>
            <person name="Beede B."/>
            <person name="Kafkas S."/>
            <person name="Golino D."/>
            <person name="Preece J."/>
            <person name="Michelmore R."/>
        </authorList>
    </citation>
    <scope>NUCLEOTIDE SEQUENCE [LARGE SCALE GENOMIC DNA]</scope>
</reference>